<feature type="region of interest" description="Disordered" evidence="1">
    <location>
        <begin position="1"/>
        <end position="22"/>
    </location>
</feature>
<evidence type="ECO:0000313" key="3">
    <source>
        <dbReference type="EMBL" id="GFH03390.1"/>
    </source>
</evidence>
<feature type="compositionally biased region" description="Pro residues" evidence="1">
    <location>
        <begin position="1"/>
        <end position="16"/>
    </location>
</feature>
<dbReference type="NCBIfam" id="TIGR01764">
    <property type="entry name" value="excise"/>
    <property type="match status" value="1"/>
</dbReference>
<sequence length="72" mass="7836">MARPAPPRSRPAPSAPPRLGTPAEAACEAHVHPNSVYRWIKSGHLRAWRVGPRLLRVDLDEVLKLVNGGDAP</sequence>
<dbReference type="Proteomes" id="UP000465304">
    <property type="component" value="Unassembled WGS sequence"/>
</dbReference>
<proteinExistence type="predicted"/>
<dbReference type="InterPro" id="IPR041657">
    <property type="entry name" value="HTH_17"/>
</dbReference>
<reference evidence="3 4" key="1">
    <citation type="journal article" date="2019" name="Emerg. Microbes Infect.">
        <title>Comprehensive subspecies identification of 175 nontuberculous mycobacteria species based on 7547 genomic profiles.</title>
        <authorList>
            <person name="Matsumoto Y."/>
            <person name="Kinjo T."/>
            <person name="Motooka D."/>
            <person name="Nabeya D."/>
            <person name="Jung N."/>
            <person name="Uechi K."/>
            <person name="Horii T."/>
            <person name="Iida T."/>
            <person name="Fujita J."/>
            <person name="Nakamura S."/>
        </authorList>
    </citation>
    <scope>NUCLEOTIDE SEQUENCE [LARGE SCALE GENOMIC DNA]</scope>
    <source>
        <strain evidence="3 4">JCM 30996</strain>
    </source>
</reference>
<organism evidence="3 4">
    <name type="scientific">Mycolicibacterium hippocampi</name>
    <dbReference type="NCBI Taxonomy" id="659824"/>
    <lineage>
        <taxon>Bacteria</taxon>
        <taxon>Bacillati</taxon>
        <taxon>Actinomycetota</taxon>
        <taxon>Actinomycetes</taxon>
        <taxon>Mycobacteriales</taxon>
        <taxon>Mycobacteriaceae</taxon>
        <taxon>Mycolicibacterium</taxon>
    </lineage>
</organism>
<name>A0A7I9ZQT3_9MYCO</name>
<dbReference type="Pfam" id="PF12728">
    <property type="entry name" value="HTH_17"/>
    <property type="match status" value="1"/>
</dbReference>
<accession>A0A7I9ZQT3</accession>
<protein>
    <recommendedName>
        <fullName evidence="2">Helix-turn-helix domain-containing protein</fullName>
    </recommendedName>
</protein>
<evidence type="ECO:0000313" key="4">
    <source>
        <dbReference type="Proteomes" id="UP000465304"/>
    </source>
</evidence>
<gene>
    <name evidence="3" type="ORF">MHIP_38730</name>
</gene>
<keyword evidence="4" id="KW-1185">Reference proteome</keyword>
<dbReference type="RefSeq" id="WP_163891003.1">
    <property type="nucleotide sequence ID" value="NZ_BLLB01000002.1"/>
</dbReference>
<dbReference type="AlphaFoldDB" id="A0A7I9ZQT3"/>
<evidence type="ECO:0000256" key="1">
    <source>
        <dbReference type="SAM" id="MobiDB-lite"/>
    </source>
</evidence>
<comment type="caution">
    <text evidence="3">The sequence shown here is derived from an EMBL/GenBank/DDBJ whole genome shotgun (WGS) entry which is preliminary data.</text>
</comment>
<dbReference type="GO" id="GO:0003677">
    <property type="term" value="F:DNA binding"/>
    <property type="evidence" value="ECO:0007669"/>
    <property type="project" value="InterPro"/>
</dbReference>
<dbReference type="EMBL" id="BLLB01000002">
    <property type="protein sequence ID" value="GFH03390.1"/>
    <property type="molecule type" value="Genomic_DNA"/>
</dbReference>
<feature type="domain" description="Helix-turn-helix" evidence="2">
    <location>
        <begin position="21"/>
        <end position="67"/>
    </location>
</feature>
<evidence type="ECO:0000259" key="2">
    <source>
        <dbReference type="Pfam" id="PF12728"/>
    </source>
</evidence>
<dbReference type="InterPro" id="IPR010093">
    <property type="entry name" value="SinI_DNA-bd"/>
</dbReference>